<protein>
    <submittedName>
        <fullName evidence="3">AAA family ATPase</fullName>
    </submittedName>
</protein>
<name>A0A2A2HA31_METBR</name>
<keyword evidence="1" id="KW-0175">Coiled coil</keyword>
<evidence type="ECO:0000313" key="4">
    <source>
        <dbReference type="Proteomes" id="UP000217784"/>
    </source>
</evidence>
<reference evidence="3 4" key="1">
    <citation type="journal article" date="2017" name="BMC Genomics">
        <title>Genomic analysis of methanogenic archaea reveals a shift towards energy conservation.</title>
        <authorList>
            <person name="Gilmore S.P."/>
            <person name="Henske J.K."/>
            <person name="Sexton J.A."/>
            <person name="Solomon K.V."/>
            <person name="Seppala S."/>
            <person name="Yoo J.I."/>
            <person name="Huyett L.M."/>
            <person name="Pressman A."/>
            <person name="Cogan J.Z."/>
            <person name="Kivenson V."/>
            <person name="Peng X."/>
            <person name="Tan Y."/>
            <person name="Valentine D.L."/>
            <person name="O'Malley M.A."/>
        </authorList>
    </citation>
    <scope>NUCLEOTIDE SEQUENCE [LARGE SCALE GENOMIC DNA]</scope>
    <source>
        <strain evidence="3 4">M.o.H.</strain>
    </source>
</reference>
<sequence length="515" mass="58320">MNYYHDDLMEQIFEVLKQPKCIEDLKLSEGFVKNLILKIISSYGTIKTSRMNEITGIHWDILEKNLRNLEEDGFCAPTGGGFLFSSVEYTVTKKGHEKARRALEENPYIGMAPVSYDDYYSMMEAQLKGRYPIIIPEEVIEETFADVVGVEHAKRVLLESCTIGKGIFVYGPPGTGKTFTVSKMSDLLPPLVVPKFIEFGGAVIQFYDPDFHKATPEQPEDPRWVKIRAPFVLTGAELNLNKLETNYNPDKGVYETSPIIKANGGVLLIDDLGRQRDDHELLLNRLIVPMENKQDVIYVRGVPVVVHSHFIPAFSTNLDISIMDEAHLRRAPLHILLSNPHLDELSKVFRKNLDDLGEKCSEEAIERFLKVYTPISEGGEGLMPSFAHARDLAQIAQSVRINRKKESIDLDIMEETLGKHILIYLQRINIDVADIEKKIRSYRVKTNDLEAAANALTDYGAYTISKEADALLLDVEETITPVQLADYLQKKNINVERVDLITESVRELRKALLQS</sequence>
<dbReference type="RefSeq" id="WP_069584604.1">
    <property type="nucleotide sequence ID" value="NZ_LMVM01000001.1"/>
</dbReference>
<dbReference type="SMART" id="SM00382">
    <property type="entry name" value="AAA"/>
    <property type="match status" value="1"/>
</dbReference>
<evidence type="ECO:0000259" key="2">
    <source>
        <dbReference type="SMART" id="SM00382"/>
    </source>
</evidence>
<evidence type="ECO:0000256" key="1">
    <source>
        <dbReference type="SAM" id="Coils"/>
    </source>
</evidence>
<accession>A0A2A2HA31</accession>
<organism evidence="3 4">
    <name type="scientific">Methanobacterium bryantii</name>
    <dbReference type="NCBI Taxonomy" id="2161"/>
    <lineage>
        <taxon>Archaea</taxon>
        <taxon>Methanobacteriati</taxon>
        <taxon>Methanobacteriota</taxon>
        <taxon>Methanomada group</taxon>
        <taxon>Methanobacteria</taxon>
        <taxon>Methanobacteriales</taxon>
        <taxon>Methanobacteriaceae</taxon>
        <taxon>Methanobacterium</taxon>
    </lineage>
</organism>
<feature type="domain" description="AAA+ ATPase" evidence="2">
    <location>
        <begin position="163"/>
        <end position="341"/>
    </location>
</feature>
<dbReference type="OrthoDB" id="9837at2157"/>
<dbReference type="InterPro" id="IPR003593">
    <property type="entry name" value="AAA+_ATPase"/>
</dbReference>
<proteinExistence type="predicted"/>
<evidence type="ECO:0000313" key="3">
    <source>
        <dbReference type="EMBL" id="PAV06237.1"/>
    </source>
</evidence>
<gene>
    <name evidence="3" type="ORF">ASJ80_15525</name>
</gene>
<feature type="coiled-coil region" evidence="1">
    <location>
        <begin position="425"/>
        <end position="452"/>
    </location>
</feature>
<dbReference type="EMBL" id="LMVM01000001">
    <property type="protein sequence ID" value="PAV06237.1"/>
    <property type="molecule type" value="Genomic_DNA"/>
</dbReference>
<dbReference type="Proteomes" id="UP000217784">
    <property type="component" value="Unassembled WGS sequence"/>
</dbReference>
<comment type="caution">
    <text evidence="3">The sequence shown here is derived from an EMBL/GenBank/DDBJ whole genome shotgun (WGS) entry which is preliminary data.</text>
</comment>
<dbReference type="AlphaFoldDB" id="A0A2A2HA31"/>
<dbReference type="InterPro" id="IPR027417">
    <property type="entry name" value="P-loop_NTPase"/>
</dbReference>
<dbReference type="Pfam" id="PF01078">
    <property type="entry name" value="Mg_chelatase"/>
    <property type="match status" value="1"/>
</dbReference>
<dbReference type="InterPro" id="IPR000523">
    <property type="entry name" value="Mg_chelatse_chII-like_cat_dom"/>
</dbReference>
<dbReference type="InterPro" id="IPR050764">
    <property type="entry name" value="CbbQ/NirQ/NorQ/GpvN"/>
</dbReference>
<dbReference type="Gene3D" id="3.40.50.300">
    <property type="entry name" value="P-loop containing nucleotide triphosphate hydrolases"/>
    <property type="match status" value="1"/>
</dbReference>
<dbReference type="PANTHER" id="PTHR42759">
    <property type="entry name" value="MOXR FAMILY PROTEIN"/>
    <property type="match status" value="1"/>
</dbReference>
<dbReference type="SUPFAM" id="SSF52540">
    <property type="entry name" value="P-loop containing nucleoside triphosphate hydrolases"/>
    <property type="match status" value="1"/>
</dbReference>
<keyword evidence="4" id="KW-1185">Reference proteome</keyword>
<dbReference type="GO" id="GO:0005524">
    <property type="term" value="F:ATP binding"/>
    <property type="evidence" value="ECO:0007669"/>
    <property type="project" value="InterPro"/>
</dbReference>
<dbReference type="PANTHER" id="PTHR42759:SF1">
    <property type="entry name" value="MAGNESIUM-CHELATASE SUBUNIT CHLD"/>
    <property type="match status" value="1"/>
</dbReference>